<organism evidence="2 3">
    <name type="scientific">Lentzea tibetensis</name>
    <dbReference type="NCBI Taxonomy" id="2591470"/>
    <lineage>
        <taxon>Bacteria</taxon>
        <taxon>Bacillati</taxon>
        <taxon>Actinomycetota</taxon>
        <taxon>Actinomycetes</taxon>
        <taxon>Pseudonocardiales</taxon>
        <taxon>Pseudonocardiaceae</taxon>
        <taxon>Lentzea</taxon>
    </lineage>
</organism>
<proteinExistence type="predicted"/>
<keyword evidence="1" id="KW-1133">Transmembrane helix</keyword>
<evidence type="ECO:0000313" key="2">
    <source>
        <dbReference type="EMBL" id="TWP51716.1"/>
    </source>
</evidence>
<dbReference type="Proteomes" id="UP000316639">
    <property type="component" value="Unassembled WGS sequence"/>
</dbReference>
<protein>
    <submittedName>
        <fullName evidence="2">Uncharacterized protein</fullName>
    </submittedName>
</protein>
<dbReference type="EMBL" id="VOBR01000007">
    <property type="protein sequence ID" value="TWP51716.1"/>
    <property type="molecule type" value="Genomic_DNA"/>
</dbReference>
<evidence type="ECO:0000256" key="1">
    <source>
        <dbReference type="SAM" id="Phobius"/>
    </source>
</evidence>
<reference evidence="2 3" key="1">
    <citation type="submission" date="2019-07" db="EMBL/GenBank/DDBJ databases">
        <title>Lentzea xizangensis sp. nov., isolated from Qinghai-Tibetan Plateau Soils.</title>
        <authorList>
            <person name="Huang J."/>
        </authorList>
    </citation>
    <scope>NUCLEOTIDE SEQUENCE [LARGE SCALE GENOMIC DNA]</scope>
    <source>
        <strain evidence="2 3">FXJ1.1311</strain>
    </source>
</reference>
<comment type="caution">
    <text evidence="2">The sequence shown here is derived from an EMBL/GenBank/DDBJ whole genome shotgun (WGS) entry which is preliminary data.</text>
</comment>
<keyword evidence="1" id="KW-0812">Transmembrane</keyword>
<sequence length="86" mass="9592">MMRVLSLALLPFKLAWSLIKLLFWPALLVLVGYLMFPPSWFPFVLAGASGYAVAVGLVWRVVVRGKFASLGRGVVTVREMQRRGGR</sequence>
<keyword evidence="3" id="KW-1185">Reference proteome</keyword>
<dbReference type="RefSeq" id="WP_146351336.1">
    <property type="nucleotide sequence ID" value="NZ_VOBR01000007.1"/>
</dbReference>
<name>A0A563EVK5_9PSEU</name>
<gene>
    <name evidence="2" type="ORF">FKR81_12675</name>
</gene>
<evidence type="ECO:0000313" key="3">
    <source>
        <dbReference type="Proteomes" id="UP000316639"/>
    </source>
</evidence>
<feature type="transmembrane region" description="Helical" evidence="1">
    <location>
        <begin position="41"/>
        <end position="62"/>
    </location>
</feature>
<dbReference type="AlphaFoldDB" id="A0A563EVK5"/>
<accession>A0A563EVK5</accession>
<keyword evidence="1" id="KW-0472">Membrane</keyword>